<feature type="chain" id="PRO_5044832800" evidence="2">
    <location>
        <begin position="25"/>
        <end position="363"/>
    </location>
</feature>
<dbReference type="EMBL" id="JALLPJ020001271">
    <property type="protein sequence ID" value="KAL3772248.1"/>
    <property type="molecule type" value="Genomic_DNA"/>
</dbReference>
<proteinExistence type="predicted"/>
<feature type="compositionally biased region" description="Basic and acidic residues" evidence="1">
    <location>
        <begin position="65"/>
        <end position="95"/>
    </location>
</feature>
<feature type="compositionally biased region" description="Low complexity" evidence="1">
    <location>
        <begin position="47"/>
        <end position="56"/>
    </location>
</feature>
<gene>
    <name evidence="3" type="ORF">ACHAWO_012646</name>
</gene>
<comment type="caution">
    <text evidence="3">The sequence shown here is derived from an EMBL/GenBank/DDBJ whole genome shotgun (WGS) entry which is preliminary data.</text>
</comment>
<keyword evidence="4" id="KW-1185">Reference proteome</keyword>
<sequence>MAAAKFKSILQFVFTVHFLQTAVCFIQSRPPLRPQSTSKVFAEDTTRTASRRSTSARPRRPPPSESERSRDRSATQTTERRRAPHQFDHTKAEARPFVDDPAAIIKSQTPNEDAPPFEFEDTPEQSSLIPDGSHLISMSLDELFPNLQFSDKFDSDSVFRTSLRNAMREDIFDSTPAYSGMSEKARKMLLLPDSSLQGSWKCNEDAEPRMQKLTNVIKSHLGETAPTGDEFMNKIGSLCGSKPSTHWIDIVGIVERRIPHSWHQDTGRSPNGDTYTVLLGFPKEDNYKGVGVFSHAVKLKYERVAPDDHPSNEPVVYPGLTIDEKYIVRPQHAKGKEILLFRDTDVIHSSPDVAFRASVMRFM</sequence>
<evidence type="ECO:0000256" key="2">
    <source>
        <dbReference type="SAM" id="SignalP"/>
    </source>
</evidence>
<dbReference type="Proteomes" id="UP001530400">
    <property type="component" value="Unassembled WGS sequence"/>
</dbReference>
<keyword evidence="2" id="KW-0732">Signal</keyword>
<feature type="signal peptide" evidence="2">
    <location>
        <begin position="1"/>
        <end position="24"/>
    </location>
</feature>
<evidence type="ECO:0000313" key="4">
    <source>
        <dbReference type="Proteomes" id="UP001530400"/>
    </source>
</evidence>
<protein>
    <submittedName>
        <fullName evidence="3">Uncharacterized protein</fullName>
    </submittedName>
</protein>
<dbReference type="AlphaFoldDB" id="A0ABD3N816"/>
<accession>A0ABD3N816</accession>
<name>A0ABD3N816_9STRA</name>
<organism evidence="3 4">
    <name type="scientific">Cyclotella atomus</name>
    <dbReference type="NCBI Taxonomy" id="382360"/>
    <lineage>
        <taxon>Eukaryota</taxon>
        <taxon>Sar</taxon>
        <taxon>Stramenopiles</taxon>
        <taxon>Ochrophyta</taxon>
        <taxon>Bacillariophyta</taxon>
        <taxon>Coscinodiscophyceae</taxon>
        <taxon>Thalassiosirophycidae</taxon>
        <taxon>Stephanodiscales</taxon>
        <taxon>Stephanodiscaceae</taxon>
        <taxon>Cyclotella</taxon>
    </lineage>
</organism>
<reference evidence="3 4" key="1">
    <citation type="submission" date="2024-10" db="EMBL/GenBank/DDBJ databases">
        <title>Updated reference genomes for cyclostephanoid diatoms.</title>
        <authorList>
            <person name="Roberts W.R."/>
            <person name="Alverson A.J."/>
        </authorList>
    </citation>
    <scope>NUCLEOTIDE SEQUENCE [LARGE SCALE GENOMIC DNA]</scope>
    <source>
        <strain evidence="3 4">AJA010-31</strain>
    </source>
</reference>
<evidence type="ECO:0000313" key="3">
    <source>
        <dbReference type="EMBL" id="KAL3772248.1"/>
    </source>
</evidence>
<feature type="region of interest" description="Disordered" evidence="1">
    <location>
        <begin position="30"/>
        <end position="95"/>
    </location>
</feature>
<evidence type="ECO:0000256" key="1">
    <source>
        <dbReference type="SAM" id="MobiDB-lite"/>
    </source>
</evidence>